<dbReference type="SUPFAM" id="SSF69318">
    <property type="entry name" value="Integrin alpha N-terminal domain"/>
    <property type="match status" value="2"/>
</dbReference>
<dbReference type="Pfam" id="PF13472">
    <property type="entry name" value="Lipase_GDSL_2"/>
    <property type="match status" value="1"/>
</dbReference>
<feature type="chain" id="PRO_5040821150" description="SGNH hydrolase-type esterase domain-containing protein" evidence="3">
    <location>
        <begin position="32"/>
        <end position="983"/>
    </location>
</feature>
<feature type="signal peptide" evidence="3">
    <location>
        <begin position="1"/>
        <end position="31"/>
    </location>
</feature>
<gene>
    <name evidence="5" type="ORF">PDIGIT_LOCUS4430</name>
</gene>
<feature type="region of interest" description="Disordered" evidence="2">
    <location>
        <begin position="114"/>
        <end position="134"/>
    </location>
</feature>
<evidence type="ECO:0000256" key="1">
    <source>
        <dbReference type="ARBA" id="ARBA00022729"/>
    </source>
</evidence>
<organism evidence="5 6">
    <name type="scientific">Periconia digitata</name>
    <dbReference type="NCBI Taxonomy" id="1303443"/>
    <lineage>
        <taxon>Eukaryota</taxon>
        <taxon>Fungi</taxon>
        <taxon>Dikarya</taxon>
        <taxon>Ascomycota</taxon>
        <taxon>Pezizomycotina</taxon>
        <taxon>Dothideomycetes</taxon>
        <taxon>Pleosporomycetidae</taxon>
        <taxon>Pleosporales</taxon>
        <taxon>Massarineae</taxon>
        <taxon>Periconiaceae</taxon>
        <taxon>Periconia</taxon>
    </lineage>
</organism>
<dbReference type="SUPFAM" id="SSF52266">
    <property type="entry name" value="SGNH hydrolase"/>
    <property type="match status" value="1"/>
</dbReference>
<dbReference type="InterPro" id="IPR013830">
    <property type="entry name" value="SGNH_hydro"/>
</dbReference>
<evidence type="ECO:0000256" key="2">
    <source>
        <dbReference type="SAM" id="MobiDB-lite"/>
    </source>
</evidence>
<keyword evidence="1 3" id="KW-0732">Signal</keyword>
<keyword evidence="6" id="KW-1185">Reference proteome</keyword>
<evidence type="ECO:0000313" key="6">
    <source>
        <dbReference type="Proteomes" id="UP001152607"/>
    </source>
</evidence>
<proteinExistence type="predicted"/>
<dbReference type="Pfam" id="PF13517">
    <property type="entry name" value="FG-GAP_3"/>
    <property type="match status" value="2"/>
</dbReference>
<evidence type="ECO:0000313" key="5">
    <source>
        <dbReference type="EMBL" id="CAI6331200.1"/>
    </source>
</evidence>
<sequence>MGRYNVLSPILAMRWVTLICLLCDCLSYALAVNHETRFRLPDEADTTSTNANSLRPRADSKPFTLRIMPLGASITAGYGTTLSRGYRKPLRDQLRFEGWPVNMIGSQRSNETETFHNNQHEGHGGHTVSETIDDSNGSLYRKPNLILINCGTNDVPLSTWETTGTRMQGVIDHLFNEVDGVTIILSTVVPRLDGSENTRRSEVISEQYRKLVIDNAASGRKILLADLDDVLDPGSDYHDDLHPNDIGAAKFAAVWDKAILEAENKNFLTTPIDTGIPDVSIDGDDDTDGRCPVVRGALRGPVRTQSGWGYDDGTYAHKDAPVEGLATKNSIWDSKRDNESDIYFAQLVNGGNADFGDYLDELIVCTEGPNHDGAGCSFLTNTDGSYDKSDLRKLELGLFCHLRGLHFGDINGDGLDDVICINLEAKMYAAINKGGNPPTFDVLPDGGLIRGAGNDQTCDSQNQVRLGDMDGDGRLDYCCIDGKGDIYCWRNGGSGRAPVAKENGYWQELVGGATFKAKGETQGIDGVRFVDINGDGRTDWVYLHNDGTSDIYVNQRGSISEDGKGLAPHWAKASSTHTAYKEIDYRHNFYFGRVKPRSFRADGGPTRADRIILHRIGFHEVDESYSADLKIQTNLGVGGTKLKGDGVFYCDMFGSGSDDYLWVLSTGAITLFQNIHSPPAWGPLGEIIDIKRDRKSIHFGDWDGDGKCDILAVERHTGRVEWWRNLHKTGDKVPTFAGPQWAVDTAYDHRCIEGWGNGVYDYGLEFADLDGDKRVDYICMEKNMRVFGTLNKAGELQWKDQIKLAPDNGTLDRANFKWADVDGDGKADLIWVDKFDGKGRLWTNGGFTPAAGSSMTWDYQGFRFDGHGRGQNIHFSEIGTSGRADYHVVWPDTAISDTYFNDCSRQGEGQDDYPEPFDPNLPTLPGGSVGTGDFPTDRLDYAKSEYQGIYWDVSQAVLRSVGRPLCGFELTGDPARDQRMYRG</sequence>
<evidence type="ECO:0000256" key="3">
    <source>
        <dbReference type="SAM" id="SignalP"/>
    </source>
</evidence>
<feature type="domain" description="SGNH hydrolase-type esterase" evidence="4">
    <location>
        <begin position="70"/>
        <end position="249"/>
    </location>
</feature>
<protein>
    <recommendedName>
        <fullName evidence="4">SGNH hydrolase-type esterase domain-containing protein</fullName>
    </recommendedName>
</protein>
<dbReference type="PANTHER" id="PTHR30383">
    <property type="entry name" value="THIOESTERASE 1/PROTEASE 1/LYSOPHOSPHOLIPASE L1"/>
    <property type="match status" value="1"/>
</dbReference>
<reference evidence="5" key="1">
    <citation type="submission" date="2023-01" db="EMBL/GenBank/DDBJ databases">
        <authorList>
            <person name="Van Ghelder C."/>
            <person name="Rancurel C."/>
        </authorList>
    </citation>
    <scope>NUCLEOTIDE SEQUENCE</scope>
    <source>
        <strain evidence="5">CNCM I-4278</strain>
    </source>
</reference>
<dbReference type="InterPro" id="IPR036514">
    <property type="entry name" value="SGNH_hydro_sf"/>
</dbReference>
<accession>A0A9W4XNC2</accession>
<dbReference type="Gene3D" id="3.40.50.1110">
    <property type="entry name" value="SGNH hydrolase"/>
    <property type="match status" value="1"/>
</dbReference>
<dbReference type="InterPro" id="IPR051532">
    <property type="entry name" value="Ester_Hydrolysis_Enzymes"/>
</dbReference>
<dbReference type="InterPro" id="IPR013517">
    <property type="entry name" value="FG-GAP"/>
</dbReference>
<comment type="caution">
    <text evidence="5">The sequence shown here is derived from an EMBL/GenBank/DDBJ whole genome shotgun (WGS) entry which is preliminary data.</text>
</comment>
<dbReference type="OrthoDB" id="3915838at2759"/>
<dbReference type="PANTHER" id="PTHR30383:SF31">
    <property type="entry name" value="SGNH HYDROLASE-TYPE ESTERASE DOMAIN-CONTAINING PROTEIN-RELATED"/>
    <property type="match status" value="1"/>
</dbReference>
<evidence type="ECO:0000259" key="4">
    <source>
        <dbReference type="Pfam" id="PF13472"/>
    </source>
</evidence>
<feature type="compositionally biased region" description="Basic and acidic residues" evidence="2">
    <location>
        <begin position="114"/>
        <end position="124"/>
    </location>
</feature>
<dbReference type="InterPro" id="IPR028994">
    <property type="entry name" value="Integrin_alpha_N"/>
</dbReference>
<dbReference type="GO" id="GO:0004622">
    <property type="term" value="F:phosphatidylcholine lysophospholipase activity"/>
    <property type="evidence" value="ECO:0007669"/>
    <property type="project" value="TreeGrafter"/>
</dbReference>
<dbReference type="EMBL" id="CAOQHR010000002">
    <property type="protein sequence ID" value="CAI6331200.1"/>
    <property type="molecule type" value="Genomic_DNA"/>
</dbReference>
<dbReference type="AlphaFoldDB" id="A0A9W4XNC2"/>
<name>A0A9W4XNC2_9PLEO</name>
<dbReference type="Proteomes" id="UP001152607">
    <property type="component" value="Unassembled WGS sequence"/>
</dbReference>